<feature type="compositionally biased region" description="Basic and acidic residues" evidence="7">
    <location>
        <begin position="1"/>
        <end position="10"/>
    </location>
</feature>
<dbReference type="InterPro" id="IPR036286">
    <property type="entry name" value="LexA/Signal_pep-like_sf"/>
</dbReference>
<evidence type="ECO:0000256" key="4">
    <source>
        <dbReference type="ARBA" id="ARBA00013208"/>
    </source>
</evidence>
<comment type="catalytic activity">
    <reaction evidence="1 6">
        <text>Cleavage of hydrophobic, N-terminal signal or leader sequences from secreted and periplasmic proteins.</text>
        <dbReference type="EC" id="3.4.21.89"/>
    </reaction>
</comment>
<dbReference type="CDD" id="cd06530">
    <property type="entry name" value="S26_SPase_I"/>
    <property type="match status" value="1"/>
</dbReference>
<dbReference type="Proteomes" id="UP001500221">
    <property type="component" value="Unassembled WGS sequence"/>
</dbReference>
<feature type="region of interest" description="Disordered" evidence="7">
    <location>
        <begin position="1"/>
        <end position="26"/>
    </location>
</feature>
<name>A0ABP9PXL1_9ACTN</name>
<comment type="caution">
    <text evidence="9">The sequence shown here is derived from an EMBL/GenBank/DDBJ whole genome shotgun (WGS) entry which is preliminary data.</text>
</comment>
<dbReference type="InterPro" id="IPR000223">
    <property type="entry name" value="Pept_S26A_signal_pept_1"/>
</dbReference>
<dbReference type="NCBIfam" id="TIGR02227">
    <property type="entry name" value="sigpep_I_bact"/>
    <property type="match status" value="1"/>
</dbReference>
<comment type="similarity">
    <text evidence="3 6">Belongs to the peptidase S26 family.</text>
</comment>
<keyword evidence="10" id="KW-1185">Reference proteome</keyword>
<organism evidence="9 10">
    <name type="scientific">Nocardioides marinquilinus</name>
    <dbReference type="NCBI Taxonomy" id="1210400"/>
    <lineage>
        <taxon>Bacteria</taxon>
        <taxon>Bacillati</taxon>
        <taxon>Actinomycetota</taxon>
        <taxon>Actinomycetes</taxon>
        <taxon>Propionibacteriales</taxon>
        <taxon>Nocardioidaceae</taxon>
        <taxon>Nocardioides</taxon>
    </lineage>
</organism>
<evidence type="ECO:0000313" key="9">
    <source>
        <dbReference type="EMBL" id="GAA5152693.1"/>
    </source>
</evidence>
<dbReference type="PROSITE" id="PS00761">
    <property type="entry name" value="SPASE_I_3"/>
    <property type="match status" value="1"/>
</dbReference>
<sequence>MSSDGADRVTDPSADEGENEHEDDAPRRRWSLWQECVVLGTAAVVLAVLVKVLFVQAFYIPSGSMEPGLVENDRILVQKVSYWFGGTPQRGDVVVFDDPGGWLEADNAAPGGLRGALAAVGLYPTGGHLVKRVIGVAGDTIVCCDDQGRIEVNGHPLDEGAYIADLDDADECNAPMIPCGWTAGPVPAGELFVMGDNRADSADSTVHLCLPNETECAKDPYVEVDSVVGKVFSVVWPVGHARFIGRPATFDAVPDPAGS</sequence>
<evidence type="ECO:0000259" key="8">
    <source>
        <dbReference type="Pfam" id="PF10502"/>
    </source>
</evidence>
<keyword evidence="6" id="KW-0645">Protease</keyword>
<accession>A0ABP9PXL1</accession>
<dbReference type="InterPro" id="IPR019758">
    <property type="entry name" value="Pept_S26A_signal_pept_1_CS"/>
</dbReference>
<keyword evidence="5 6" id="KW-0378">Hydrolase</keyword>
<dbReference type="SUPFAM" id="SSF51306">
    <property type="entry name" value="LexA/Signal peptidase"/>
    <property type="match status" value="1"/>
</dbReference>
<feature type="domain" description="Peptidase S26" evidence="8">
    <location>
        <begin position="34"/>
        <end position="236"/>
    </location>
</feature>
<feature type="compositionally biased region" description="Acidic residues" evidence="7">
    <location>
        <begin position="13"/>
        <end position="23"/>
    </location>
</feature>
<feature type="transmembrane region" description="Helical" evidence="6">
    <location>
        <begin position="36"/>
        <end position="59"/>
    </location>
</feature>
<dbReference type="PANTHER" id="PTHR43390">
    <property type="entry name" value="SIGNAL PEPTIDASE I"/>
    <property type="match status" value="1"/>
</dbReference>
<protein>
    <recommendedName>
        <fullName evidence="4 6">Signal peptidase I</fullName>
        <ecNumber evidence="4 6">3.4.21.89</ecNumber>
    </recommendedName>
</protein>
<dbReference type="InterPro" id="IPR019533">
    <property type="entry name" value="Peptidase_S26"/>
</dbReference>
<keyword evidence="6" id="KW-0472">Membrane</keyword>
<reference evidence="10" key="1">
    <citation type="journal article" date="2019" name="Int. J. Syst. Evol. Microbiol.">
        <title>The Global Catalogue of Microorganisms (GCM) 10K type strain sequencing project: providing services to taxonomists for standard genome sequencing and annotation.</title>
        <authorList>
            <consortium name="The Broad Institute Genomics Platform"/>
            <consortium name="The Broad Institute Genome Sequencing Center for Infectious Disease"/>
            <person name="Wu L."/>
            <person name="Ma J."/>
        </authorList>
    </citation>
    <scope>NUCLEOTIDE SEQUENCE [LARGE SCALE GENOMIC DNA]</scope>
    <source>
        <strain evidence="10">JCM 18459</strain>
    </source>
</reference>
<evidence type="ECO:0000256" key="3">
    <source>
        <dbReference type="ARBA" id="ARBA00009370"/>
    </source>
</evidence>
<comment type="subcellular location">
    <subcellularLocation>
        <location evidence="2">Cell membrane</location>
        <topology evidence="2">Single-pass type II membrane protein</topology>
    </subcellularLocation>
    <subcellularLocation>
        <location evidence="6">Membrane</location>
        <topology evidence="6">Single-pass type II membrane protein</topology>
    </subcellularLocation>
</comment>
<keyword evidence="6" id="KW-0812">Transmembrane</keyword>
<dbReference type="PANTHER" id="PTHR43390:SF1">
    <property type="entry name" value="CHLOROPLAST PROCESSING PEPTIDASE"/>
    <property type="match status" value="1"/>
</dbReference>
<dbReference type="Pfam" id="PF10502">
    <property type="entry name" value="Peptidase_S26"/>
    <property type="match status" value="1"/>
</dbReference>
<dbReference type="PRINTS" id="PR00727">
    <property type="entry name" value="LEADERPTASE"/>
</dbReference>
<gene>
    <name evidence="9" type="ORF">GCM10023340_33430</name>
</gene>
<dbReference type="Gene3D" id="2.10.109.10">
    <property type="entry name" value="Umud Fragment, subunit A"/>
    <property type="match status" value="1"/>
</dbReference>
<dbReference type="EC" id="3.4.21.89" evidence="4 6"/>
<dbReference type="EMBL" id="BAABKG010000004">
    <property type="protein sequence ID" value="GAA5152693.1"/>
    <property type="molecule type" value="Genomic_DNA"/>
</dbReference>
<proteinExistence type="inferred from homology"/>
<evidence type="ECO:0000256" key="2">
    <source>
        <dbReference type="ARBA" id="ARBA00004401"/>
    </source>
</evidence>
<evidence type="ECO:0000256" key="5">
    <source>
        <dbReference type="ARBA" id="ARBA00022801"/>
    </source>
</evidence>
<evidence type="ECO:0000256" key="7">
    <source>
        <dbReference type="SAM" id="MobiDB-lite"/>
    </source>
</evidence>
<keyword evidence="6" id="KW-1133">Transmembrane helix</keyword>
<evidence type="ECO:0000256" key="1">
    <source>
        <dbReference type="ARBA" id="ARBA00000677"/>
    </source>
</evidence>
<evidence type="ECO:0000256" key="6">
    <source>
        <dbReference type="RuleBase" id="RU362042"/>
    </source>
</evidence>
<evidence type="ECO:0000313" key="10">
    <source>
        <dbReference type="Proteomes" id="UP001500221"/>
    </source>
</evidence>
<dbReference type="RefSeq" id="WP_345461116.1">
    <property type="nucleotide sequence ID" value="NZ_BAABKG010000004.1"/>
</dbReference>